<evidence type="ECO:0000313" key="3">
    <source>
        <dbReference type="EMBL" id="AXE16644.1"/>
    </source>
</evidence>
<gene>
    <name evidence="3" type="ORF">DR864_02320</name>
</gene>
<evidence type="ECO:0000259" key="1">
    <source>
        <dbReference type="Pfam" id="PF04389"/>
    </source>
</evidence>
<dbReference type="InterPro" id="IPR045175">
    <property type="entry name" value="M28_fam"/>
</dbReference>
<dbReference type="SUPFAM" id="SSF53187">
    <property type="entry name" value="Zn-dependent exopeptidases"/>
    <property type="match status" value="1"/>
</dbReference>
<dbReference type="OrthoDB" id="1521787at2"/>
<dbReference type="Gene3D" id="2.30.42.10">
    <property type="match status" value="1"/>
</dbReference>
<proteinExistence type="predicted"/>
<dbReference type="InterPro" id="IPR007484">
    <property type="entry name" value="Peptidase_M28"/>
</dbReference>
<reference evidence="3 4" key="1">
    <citation type="submission" date="2018-07" db="EMBL/GenBank/DDBJ databases">
        <title>Genome sequencing of Runella.</title>
        <authorList>
            <person name="Baek M.-G."/>
            <person name="Yi H."/>
        </authorList>
    </citation>
    <scope>NUCLEOTIDE SEQUENCE [LARGE SCALE GENOMIC DNA]</scope>
    <source>
        <strain evidence="3 4">HYN0085</strain>
    </source>
</reference>
<name>A0A344TDC3_9BACT</name>
<evidence type="ECO:0000313" key="4">
    <source>
        <dbReference type="Proteomes" id="UP000251993"/>
    </source>
</evidence>
<dbReference type="Pfam" id="PF13180">
    <property type="entry name" value="PDZ_2"/>
    <property type="match status" value="1"/>
</dbReference>
<accession>A0A344TDC3</accession>
<evidence type="ECO:0000259" key="2">
    <source>
        <dbReference type="Pfam" id="PF13180"/>
    </source>
</evidence>
<feature type="domain" description="PDZ" evidence="2">
    <location>
        <begin position="333"/>
        <end position="401"/>
    </location>
</feature>
<dbReference type="GO" id="GO:0008235">
    <property type="term" value="F:metalloexopeptidase activity"/>
    <property type="evidence" value="ECO:0007669"/>
    <property type="project" value="InterPro"/>
</dbReference>
<dbReference type="InterPro" id="IPR001478">
    <property type="entry name" value="PDZ"/>
</dbReference>
<dbReference type="Gene3D" id="3.40.630.10">
    <property type="entry name" value="Zn peptidases"/>
    <property type="match status" value="1"/>
</dbReference>
<dbReference type="PANTHER" id="PTHR12147">
    <property type="entry name" value="METALLOPEPTIDASE M28 FAMILY MEMBER"/>
    <property type="match status" value="1"/>
</dbReference>
<dbReference type="EMBL" id="CP030850">
    <property type="protein sequence ID" value="AXE16644.1"/>
    <property type="molecule type" value="Genomic_DNA"/>
</dbReference>
<dbReference type="GO" id="GO:0006508">
    <property type="term" value="P:proteolysis"/>
    <property type="evidence" value="ECO:0007669"/>
    <property type="project" value="InterPro"/>
</dbReference>
<dbReference type="KEGG" id="run:DR864_02320"/>
<dbReference type="PANTHER" id="PTHR12147:SF26">
    <property type="entry name" value="PEPTIDASE M28 DOMAIN-CONTAINING PROTEIN"/>
    <property type="match status" value="1"/>
</dbReference>
<sequence length="403" mass="44217">MKQSIVFLFVLISIYSFGQSSTISPKNIEKHISYLASDELKGRGTGTKDEQKAAQYIATFFNDLGLQPKGINGFEQPFKANLDTVHVLDARNVVGYLDNGAERTIVIGAHYDHLGEGYQRGSLDQDAKGKIHNGADDNASGVAGVLELARYYAKNGVKENHNFLFICFSAEELGLLGSKFYANNPTIDLTKVNCMLNFDMIGRFDPTKPITVGGWGTSPTWGQVIPPVMQREKMAFKIDSSGAGASDHTSFYTKKIPVLFFFTGVHSDYHRPSDDIALINFAGESQILNAVTGILNELDKLPGRLEYRETAMPMARNASFKVTMGLLLDYSFNGPGIKVDGVSKNRPGETAGIKGGDLILRLGNYTLNTIYDYMGALGKYEKGQTVEAEVQRGAEKLMLKVTF</sequence>
<dbReference type="AlphaFoldDB" id="A0A344TDC3"/>
<dbReference type="SUPFAM" id="SSF50156">
    <property type="entry name" value="PDZ domain-like"/>
    <property type="match status" value="1"/>
</dbReference>
<feature type="domain" description="Peptidase M28" evidence="1">
    <location>
        <begin position="92"/>
        <end position="282"/>
    </location>
</feature>
<dbReference type="RefSeq" id="WP_114065431.1">
    <property type="nucleotide sequence ID" value="NZ_CP030850.1"/>
</dbReference>
<organism evidence="3 4">
    <name type="scientific">Runella rosea</name>
    <dbReference type="NCBI Taxonomy" id="2259595"/>
    <lineage>
        <taxon>Bacteria</taxon>
        <taxon>Pseudomonadati</taxon>
        <taxon>Bacteroidota</taxon>
        <taxon>Cytophagia</taxon>
        <taxon>Cytophagales</taxon>
        <taxon>Spirosomataceae</taxon>
        <taxon>Runella</taxon>
    </lineage>
</organism>
<protein>
    <submittedName>
        <fullName evidence="3">Peptidase M28</fullName>
    </submittedName>
</protein>
<dbReference type="Proteomes" id="UP000251993">
    <property type="component" value="Chromosome"/>
</dbReference>
<dbReference type="InterPro" id="IPR036034">
    <property type="entry name" value="PDZ_sf"/>
</dbReference>
<keyword evidence="4" id="KW-1185">Reference proteome</keyword>
<dbReference type="Pfam" id="PF04389">
    <property type="entry name" value="Peptidase_M28"/>
    <property type="match status" value="1"/>
</dbReference>